<feature type="non-terminal residue" evidence="1">
    <location>
        <position position="1"/>
    </location>
</feature>
<organism evidence="1">
    <name type="scientific">marine sediment metagenome</name>
    <dbReference type="NCBI Taxonomy" id="412755"/>
    <lineage>
        <taxon>unclassified sequences</taxon>
        <taxon>metagenomes</taxon>
        <taxon>ecological metagenomes</taxon>
    </lineage>
</organism>
<dbReference type="AlphaFoldDB" id="X1FGQ7"/>
<name>X1FGQ7_9ZZZZ</name>
<evidence type="ECO:0000313" key="1">
    <source>
        <dbReference type="EMBL" id="GAH44142.1"/>
    </source>
</evidence>
<comment type="caution">
    <text evidence="1">The sequence shown here is derived from an EMBL/GenBank/DDBJ whole genome shotgun (WGS) entry which is preliminary data.</text>
</comment>
<proteinExistence type="predicted"/>
<protein>
    <submittedName>
        <fullName evidence="1">Uncharacterized protein</fullName>
    </submittedName>
</protein>
<accession>X1FGQ7</accession>
<dbReference type="EMBL" id="BARU01008686">
    <property type="protein sequence ID" value="GAH44142.1"/>
    <property type="molecule type" value="Genomic_DNA"/>
</dbReference>
<reference evidence="1" key="1">
    <citation type="journal article" date="2014" name="Front. Microbiol.">
        <title>High frequency of phylogenetically diverse reductive dehalogenase-homologous genes in deep subseafloor sedimentary metagenomes.</title>
        <authorList>
            <person name="Kawai M."/>
            <person name="Futagami T."/>
            <person name="Toyoda A."/>
            <person name="Takaki Y."/>
            <person name="Nishi S."/>
            <person name="Hori S."/>
            <person name="Arai W."/>
            <person name="Tsubouchi T."/>
            <person name="Morono Y."/>
            <person name="Uchiyama I."/>
            <person name="Ito T."/>
            <person name="Fujiyama A."/>
            <person name="Inagaki F."/>
            <person name="Takami H."/>
        </authorList>
    </citation>
    <scope>NUCLEOTIDE SEQUENCE</scope>
    <source>
        <strain evidence="1">Expedition CK06-06</strain>
    </source>
</reference>
<sequence>YEDIERFREVGGYLLIREKESKDLLESVFETEGEIGRPVVFPGRGLDFRWSCALPDIKTLNIDWESAVFFIRYHSHPFTNHPHPQDITSGIRNLRDIPKNVEYLQTIYSKLWAPNFLWLKHY</sequence>
<gene>
    <name evidence="1" type="ORF">S03H2_16923</name>
</gene>